<name>A0AAV3TAF0_9EURY</name>
<evidence type="ECO:0000256" key="4">
    <source>
        <dbReference type="ARBA" id="ARBA00022692"/>
    </source>
</evidence>
<dbReference type="PANTHER" id="PTHR23514">
    <property type="entry name" value="BYPASS OF STOP CODON PROTEIN 6"/>
    <property type="match status" value="1"/>
</dbReference>
<dbReference type="AlphaFoldDB" id="A0AAV3TAF0"/>
<dbReference type="RefSeq" id="WP_343773796.1">
    <property type="nucleotide sequence ID" value="NZ_BAAADV010000003.1"/>
</dbReference>
<feature type="transmembrane region" description="Helical" evidence="7">
    <location>
        <begin position="356"/>
        <end position="379"/>
    </location>
</feature>
<evidence type="ECO:0000256" key="5">
    <source>
        <dbReference type="ARBA" id="ARBA00022989"/>
    </source>
</evidence>
<dbReference type="GO" id="GO:0016020">
    <property type="term" value="C:membrane"/>
    <property type="evidence" value="ECO:0007669"/>
    <property type="project" value="TreeGrafter"/>
</dbReference>
<gene>
    <name evidence="9" type="ORF">GCM10009020_19360</name>
</gene>
<protein>
    <recommendedName>
        <fullName evidence="8">Major facilitator superfamily (MFS) profile domain-containing protein</fullName>
    </recommendedName>
</protein>
<accession>A0AAV3TAF0</accession>
<feature type="transmembrane region" description="Helical" evidence="7">
    <location>
        <begin position="70"/>
        <end position="87"/>
    </location>
</feature>
<reference evidence="9 10" key="1">
    <citation type="journal article" date="2019" name="Int. J. Syst. Evol. Microbiol.">
        <title>The Global Catalogue of Microorganisms (GCM) 10K type strain sequencing project: providing services to taxonomists for standard genome sequencing and annotation.</title>
        <authorList>
            <consortium name="The Broad Institute Genomics Platform"/>
            <consortium name="The Broad Institute Genome Sequencing Center for Infectious Disease"/>
            <person name="Wu L."/>
            <person name="Ma J."/>
        </authorList>
    </citation>
    <scope>NUCLEOTIDE SEQUENCE [LARGE SCALE GENOMIC DNA]</scope>
    <source>
        <strain evidence="9 10">JCM 16328</strain>
    </source>
</reference>
<keyword evidence="3" id="KW-0813">Transport</keyword>
<comment type="caution">
    <text evidence="9">The sequence shown here is derived from an EMBL/GenBank/DDBJ whole genome shotgun (WGS) entry which is preliminary data.</text>
</comment>
<evidence type="ECO:0000256" key="7">
    <source>
        <dbReference type="SAM" id="Phobius"/>
    </source>
</evidence>
<dbReference type="Proteomes" id="UP001500420">
    <property type="component" value="Unassembled WGS sequence"/>
</dbReference>
<dbReference type="InterPro" id="IPR051788">
    <property type="entry name" value="MFS_Transporter"/>
</dbReference>
<proteinExistence type="inferred from homology"/>
<feature type="transmembrane region" description="Helical" evidence="7">
    <location>
        <begin position="269"/>
        <end position="288"/>
    </location>
</feature>
<evidence type="ECO:0000256" key="6">
    <source>
        <dbReference type="ARBA" id="ARBA00023136"/>
    </source>
</evidence>
<feature type="transmembrane region" description="Helical" evidence="7">
    <location>
        <begin position="45"/>
        <end position="63"/>
    </location>
</feature>
<evidence type="ECO:0000313" key="9">
    <source>
        <dbReference type="EMBL" id="GAA0672720.1"/>
    </source>
</evidence>
<feature type="transmembrane region" description="Helical" evidence="7">
    <location>
        <begin position="160"/>
        <end position="179"/>
    </location>
</feature>
<evidence type="ECO:0000259" key="8">
    <source>
        <dbReference type="PROSITE" id="PS50850"/>
    </source>
</evidence>
<dbReference type="Pfam" id="PF07690">
    <property type="entry name" value="MFS_1"/>
    <property type="match status" value="1"/>
</dbReference>
<feature type="domain" description="Major facilitator superfamily (MFS) profile" evidence="8">
    <location>
        <begin position="5"/>
        <end position="375"/>
    </location>
</feature>
<comment type="subcellular location">
    <subcellularLocation>
        <location evidence="1">Endomembrane system</location>
        <topology evidence="1">Multi-pass membrane protein</topology>
    </subcellularLocation>
</comment>
<keyword evidence="6 7" id="KW-0472">Membrane</keyword>
<keyword evidence="10" id="KW-1185">Reference proteome</keyword>
<dbReference type="InterPro" id="IPR036259">
    <property type="entry name" value="MFS_trans_sf"/>
</dbReference>
<evidence type="ECO:0000256" key="1">
    <source>
        <dbReference type="ARBA" id="ARBA00004127"/>
    </source>
</evidence>
<evidence type="ECO:0000256" key="3">
    <source>
        <dbReference type="ARBA" id="ARBA00022448"/>
    </source>
</evidence>
<dbReference type="InterPro" id="IPR011701">
    <property type="entry name" value="MFS"/>
</dbReference>
<dbReference type="InterPro" id="IPR020846">
    <property type="entry name" value="MFS_dom"/>
</dbReference>
<dbReference type="GO" id="GO:0022857">
    <property type="term" value="F:transmembrane transporter activity"/>
    <property type="evidence" value="ECO:0007669"/>
    <property type="project" value="InterPro"/>
</dbReference>
<keyword evidence="5 7" id="KW-1133">Transmembrane helix</keyword>
<sequence length="391" mass="40792">MESRRAWTVTIFLFVVGDAVATQTRGPLLRSFQSTFGVSEALLGLVAPAGTLGFVIAILGVGFVTGRIDLRRTLVVAVAATTVALLAMSVAPIYALFLVALVGQGAAAGAFRGGDRPILSHLYPARRGRIFSLYALAWAVGAVAGPLVVTGVLAVADWRLTYALLGLWFLPLAVALWRLDLPTSSSNERTLSLAELRRLLGRPAVLGSTTAMTLIGGIEGIVFTWLPYYASTLLARDLASALLSVYLLAYIPGRALNTWLIDRVRYLPLALVLAGLSIPALVVAFGGVSGVGLFAVVFVAGLFLSGLFPTVLSYGVDAEPEYSGPINALTTGGTYLGIALAPPVVGWIAERAGIRIAMYLTVALTVLLLAVTAATWGVAGHPKGSSNGEGT</sequence>
<feature type="transmembrane region" description="Helical" evidence="7">
    <location>
        <begin position="200"/>
        <end position="226"/>
    </location>
</feature>
<evidence type="ECO:0000313" key="10">
    <source>
        <dbReference type="Proteomes" id="UP001500420"/>
    </source>
</evidence>
<dbReference type="Gene3D" id="1.20.1250.20">
    <property type="entry name" value="MFS general substrate transporter like domains"/>
    <property type="match status" value="1"/>
</dbReference>
<dbReference type="PANTHER" id="PTHR23514:SF3">
    <property type="entry name" value="BYPASS OF STOP CODON PROTEIN 6"/>
    <property type="match status" value="1"/>
</dbReference>
<dbReference type="PROSITE" id="PS50850">
    <property type="entry name" value="MFS"/>
    <property type="match status" value="1"/>
</dbReference>
<keyword evidence="4 7" id="KW-0812">Transmembrane</keyword>
<feature type="transmembrane region" description="Helical" evidence="7">
    <location>
        <begin position="294"/>
        <end position="316"/>
    </location>
</feature>
<feature type="transmembrane region" description="Helical" evidence="7">
    <location>
        <begin position="131"/>
        <end position="154"/>
    </location>
</feature>
<organism evidence="9 10">
    <name type="scientific">Natronoarchaeum mannanilyticum</name>
    <dbReference type="NCBI Taxonomy" id="926360"/>
    <lineage>
        <taxon>Archaea</taxon>
        <taxon>Methanobacteriati</taxon>
        <taxon>Methanobacteriota</taxon>
        <taxon>Stenosarchaea group</taxon>
        <taxon>Halobacteria</taxon>
        <taxon>Halobacteriales</taxon>
        <taxon>Natronoarchaeaceae</taxon>
    </lineage>
</organism>
<dbReference type="SUPFAM" id="SSF103473">
    <property type="entry name" value="MFS general substrate transporter"/>
    <property type="match status" value="1"/>
</dbReference>
<dbReference type="GO" id="GO:0012505">
    <property type="term" value="C:endomembrane system"/>
    <property type="evidence" value="ECO:0007669"/>
    <property type="project" value="UniProtKB-SubCell"/>
</dbReference>
<dbReference type="EMBL" id="BAAADV010000003">
    <property type="protein sequence ID" value="GAA0672720.1"/>
    <property type="molecule type" value="Genomic_DNA"/>
</dbReference>
<feature type="transmembrane region" description="Helical" evidence="7">
    <location>
        <begin position="238"/>
        <end position="257"/>
    </location>
</feature>
<evidence type="ECO:0000256" key="2">
    <source>
        <dbReference type="ARBA" id="ARBA00008335"/>
    </source>
</evidence>
<comment type="similarity">
    <text evidence="2">Belongs to the major facilitator superfamily.</text>
</comment>
<feature type="transmembrane region" description="Helical" evidence="7">
    <location>
        <begin position="328"/>
        <end position="350"/>
    </location>
</feature>